<dbReference type="GO" id="GO:0006509">
    <property type="term" value="P:membrane protein ectodomain proteolysis"/>
    <property type="evidence" value="ECO:0007669"/>
    <property type="project" value="TreeGrafter"/>
</dbReference>
<dbReference type="Proteomes" id="UP000595437">
    <property type="component" value="Chromosome 4"/>
</dbReference>
<dbReference type="Pfam" id="PF13574">
    <property type="entry name" value="Reprolysin_2"/>
    <property type="match status" value="1"/>
</dbReference>
<feature type="binding site" evidence="1">
    <location>
        <position position="157"/>
    </location>
    <ligand>
        <name>Zn(2+)</name>
        <dbReference type="ChEBI" id="CHEBI:29105"/>
        <note>catalytic</note>
    </ligand>
</feature>
<evidence type="ECO:0000313" key="5">
    <source>
        <dbReference type="Proteomes" id="UP000595437"/>
    </source>
</evidence>
<feature type="signal peptide" evidence="2">
    <location>
        <begin position="1"/>
        <end position="16"/>
    </location>
</feature>
<dbReference type="PANTHER" id="PTHR45702:SF2">
    <property type="entry name" value="KUZBANIAN, ISOFORM A"/>
    <property type="match status" value="1"/>
</dbReference>
<evidence type="ECO:0000256" key="1">
    <source>
        <dbReference type="PROSITE-ProRule" id="PRU00276"/>
    </source>
</evidence>
<evidence type="ECO:0000313" key="4">
    <source>
        <dbReference type="EMBL" id="QQP53530.1"/>
    </source>
</evidence>
<dbReference type="AlphaFoldDB" id="A0A7T8KCS4"/>
<dbReference type="GO" id="GO:0005886">
    <property type="term" value="C:plasma membrane"/>
    <property type="evidence" value="ECO:0007669"/>
    <property type="project" value="TreeGrafter"/>
</dbReference>
<protein>
    <submittedName>
        <fullName evidence="4">Disintegrin and metalloproteinase domaincontaining protein 10like</fullName>
    </submittedName>
</protein>
<comment type="caution">
    <text evidence="1">Lacks conserved residue(s) required for the propagation of feature annotation.</text>
</comment>
<proteinExistence type="predicted"/>
<feature type="active site" evidence="1">
    <location>
        <position position="158"/>
    </location>
</feature>
<keyword evidence="4" id="KW-0401">Integrin</keyword>
<dbReference type="InterPro" id="IPR051489">
    <property type="entry name" value="ADAM_Metalloproteinase"/>
</dbReference>
<feature type="non-terminal residue" evidence="4">
    <location>
        <position position="234"/>
    </location>
</feature>
<evidence type="ECO:0000259" key="3">
    <source>
        <dbReference type="PROSITE" id="PS50215"/>
    </source>
</evidence>
<dbReference type="InterPro" id="IPR001590">
    <property type="entry name" value="Peptidase_M12B"/>
</dbReference>
<dbReference type="PANTHER" id="PTHR45702">
    <property type="entry name" value="ADAM10/ADAM17 METALLOPEPTIDASE FAMILY MEMBER"/>
    <property type="match status" value="1"/>
</dbReference>
<dbReference type="PROSITE" id="PS50215">
    <property type="entry name" value="ADAM_MEPRO"/>
    <property type="match status" value="1"/>
</dbReference>
<dbReference type="GO" id="GO:0004222">
    <property type="term" value="F:metalloendopeptidase activity"/>
    <property type="evidence" value="ECO:0007669"/>
    <property type="project" value="InterPro"/>
</dbReference>
<feature type="binding site" evidence="1">
    <location>
        <position position="161"/>
    </location>
    <ligand>
        <name>Zn(2+)</name>
        <dbReference type="ChEBI" id="CHEBI:29105"/>
        <note>catalytic</note>
    </ligand>
</feature>
<keyword evidence="1" id="KW-0479">Metal-binding</keyword>
<organism evidence="4 5">
    <name type="scientific">Caligus rogercresseyi</name>
    <name type="common">Sea louse</name>
    <dbReference type="NCBI Taxonomy" id="217165"/>
    <lineage>
        <taxon>Eukaryota</taxon>
        <taxon>Metazoa</taxon>
        <taxon>Ecdysozoa</taxon>
        <taxon>Arthropoda</taxon>
        <taxon>Crustacea</taxon>
        <taxon>Multicrustacea</taxon>
        <taxon>Hexanauplia</taxon>
        <taxon>Copepoda</taxon>
        <taxon>Siphonostomatoida</taxon>
        <taxon>Caligidae</taxon>
        <taxon>Caligus</taxon>
    </lineage>
</organism>
<dbReference type="InterPro" id="IPR024079">
    <property type="entry name" value="MetalloPept_cat_dom_sf"/>
</dbReference>
<keyword evidence="1" id="KW-0862">Zinc</keyword>
<accession>A0A7T8KCS4</accession>
<dbReference type="Gene3D" id="3.40.390.10">
    <property type="entry name" value="Collagenase (Catalytic Domain)"/>
    <property type="match status" value="1"/>
</dbReference>
<dbReference type="GO" id="GO:0046872">
    <property type="term" value="F:metal ion binding"/>
    <property type="evidence" value="ECO:0007669"/>
    <property type="project" value="UniProtKB-KW"/>
</dbReference>
<gene>
    <name evidence="4" type="ORF">FKW44_006039</name>
</gene>
<dbReference type="SUPFAM" id="SSF55486">
    <property type="entry name" value="Metalloproteases ('zincins'), catalytic domain"/>
    <property type="match status" value="1"/>
</dbReference>
<sequence length="234" mass="26705">MFAYLFLLFWFLHLNGIPGISFGEARICNLLIGHGKNISLIQDLALEHVRVLNSIFKAQVLNQSPFNDVEFRLGRLQVMFGSCDAFEKDNFLRAFDRHDFRDFCLAYLFSHLDFEGGTAGYASVGTVCQDSHNSGFITSLNYGSDRSLEDSALTFTHEVGHNFGAKHDSDYSDPECIKKDYIMNEVYDDSQDFDKDGKSYRTKFSECSIASMREKLGELSRQDNLCFKSEWDVP</sequence>
<dbReference type="GO" id="GO:0007229">
    <property type="term" value="P:integrin-mediated signaling pathway"/>
    <property type="evidence" value="ECO:0007669"/>
    <property type="project" value="UniProtKB-KW"/>
</dbReference>
<feature type="binding site" evidence="1">
    <location>
        <position position="167"/>
    </location>
    <ligand>
        <name>Zn(2+)</name>
        <dbReference type="ChEBI" id="CHEBI:29105"/>
        <note>catalytic</note>
    </ligand>
</feature>
<feature type="chain" id="PRO_5031462880" evidence="2">
    <location>
        <begin position="17"/>
        <end position="234"/>
    </location>
</feature>
<keyword evidence="5" id="KW-1185">Reference proteome</keyword>
<evidence type="ECO:0000256" key="2">
    <source>
        <dbReference type="SAM" id="SignalP"/>
    </source>
</evidence>
<reference evidence="5" key="1">
    <citation type="submission" date="2021-01" db="EMBL/GenBank/DDBJ databases">
        <title>Caligus Genome Assembly.</title>
        <authorList>
            <person name="Gallardo-Escarate C."/>
        </authorList>
    </citation>
    <scope>NUCLEOTIDE SEQUENCE [LARGE SCALE GENOMIC DNA]</scope>
</reference>
<keyword evidence="2" id="KW-0732">Signal</keyword>
<dbReference type="EMBL" id="CP045893">
    <property type="protein sequence ID" value="QQP53530.1"/>
    <property type="molecule type" value="Genomic_DNA"/>
</dbReference>
<dbReference type="OrthoDB" id="2149267at2759"/>
<name>A0A7T8KCS4_CALRO</name>
<feature type="domain" description="Peptidase M12B" evidence="3">
    <location>
        <begin position="34"/>
        <end position="218"/>
    </location>
</feature>